<gene>
    <name evidence="6" type="ORF">MYCIT1_LOCUS10594</name>
</gene>
<dbReference type="PROSITE" id="PS51192">
    <property type="entry name" value="HELICASE_ATP_BIND_1"/>
    <property type="match status" value="1"/>
</dbReference>
<name>A0AAD2H3Z3_9AGAR</name>
<feature type="compositionally biased region" description="Basic and acidic residues" evidence="4">
    <location>
        <begin position="92"/>
        <end position="105"/>
    </location>
</feature>
<dbReference type="InterPro" id="IPR027417">
    <property type="entry name" value="P-loop_NTPase"/>
</dbReference>
<dbReference type="PANTHER" id="PTHR45865:SF1">
    <property type="entry name" value="E3 UBIQUITIN-PROTEIN LIGASE SHPRH"/>
    <property type="match status" value="1"/>
</dbReference>
<evidence type="ECO:0000259" key="5">
    <source>
        <dbReference type="PROSITE" id="PS51192"/>
    </source>
</evidence>
<dbReference type="Pfam" id="PF26021">
    <property type="entry name" value="Ferritin_C144_05"/>
    <property type="match status" value="1"/>
</dbReference>
<dbReference type="InterPro" id="IPR059033">
    <property type="entry name" value="C144_05_dom"/>
</dbReference>
<evidence type="ECO:0000313" key="6">
    <source>
        <dbReference type="EMBL" id="CAK5267784.1"/>
    </source>
</evidence>
<feature type="coiled-coil region" evidence="3">
    <location>
        <begin position="1008"/>
        <end position="1038"/>
    </location>
</feature>
<feature type="domain" description="Helicase ATP-binding" evidence="5">
    <location>
        <begin position="427"/>
        <end position="672"/>
    </location>
</feature>
<evidence type="ECO:0000256" key="4">
    <source>
        <dbReference type="SAM" id="MobiDB-lite"/>
    </source>
</evidence>
<dbReference type="InterPro" id="IPR014001">
    <property type="entry name" value="Helicase_ATP-bd"/>
</dbReference>
<evidence type="ECO:0000256" key="3">
    <source>
        <dbReference type="SAM" id="Coils"/>
    </source>
</evidence>
<dbReference type="InterPro" id="IPR000330">
    <property type="entry name" value="SNF2_N"/>
</dbReference>
<dbReference type="GO" id="GO:0005634">
    <property type="term" value="C:nucleus"/>
    <property type="evidence" value="ECO:0007669"/>
    <property type="project" value="TreeGrafter"/>
</dbReference>
<evidence type="ECO:0000256" key="2">
    <source>
        <dbReference type="ARBA" id="ARBA00022840"/>
    </source>
</evidence>
<dbReference type="SUPFAM" id="SSF52540">
    <property type="entry name" value="P-loop containing nucleoside triphosphate hydrolases"/>
    <property type="match status" value="1"/>
</dbReference>
<accession>A0AAD2H3Z3</accession>
<dbReference type="Proteomes" id="UP001295794">
    <property type="component" value="Unassembled WGS sequence"/>
</dbReference>
<evidence type="ECO:0000256" key="1">
    <source>
        <dbReference type="ARBA" id="ARBA00022741"/>
    </source>
</evidence>
<sequence length="1082" mass="121037">MRDTISHHTEPLYALPRHYFPPVGPSQRNKRRLNPNHHVYRPALNISGLVDALQVPISNALESRTSPRKGKGTKRVASPAPSGTGRTKRMKRESPEAKSGHDEKKLTEFTWAEMQYPKLKALVPDSARDAGVEIPIMAHTFEMTYSNEIPSGSILGLYAGGDEYEEWPSDEKNLVDALQVLASVMDHDEQEIDLGNALLCSHSSRVVAVSQVLAKREGSIDWFLLLPRAADGLDLELLGLPDDGLAETHDVLLQCVKLMQEKRVTIDAKLRLRMRAAEDTILPFSLSLHVTVSLTPRAFGTDGSKSTVETMQRQLIQHVYPDPLVHTGNEDPTVPFFYSVVGPAPPVATREAENALQPAGLVATLLPFQRRSVAWLLAREGKMVTDDGEIINKPSATQPGFSFWSRIQEGSYVFYVHRITGQLSLTAPEEEEGLGGMLAEEPGLGKTLEIISLLLLNPAGPERHPGNKRWDAEASIEVKTVKTTLIVTPPTLAPQWMDELRTHAPSLKVLLYEGWNKVDVPLTRAELDKARAKSQISKQRKGKGRARDWDEDADAMDVDTEVLDWASFVQGYDVVVTTYATLSRDVNVARAARQRPRREDVVYAATIERARSPLIMTEWLRVVMDEVQMVGGGQVEDMVSMIPRVSSFAVSGTPARTQVADLIHVLRFLRVDHLLGYSARHWQRLVCAGYSEYFRRFFQGIAVRTTKASIKTELTIPQQTRYLVGIEMGRVERHVYDRNLESILLELGLDARGVDVRGEQRTPDPVILRSLLRKLRAICTHPQIGQLGVNKIFKPSSRTGGPRSDCCFRTCPRLTRGRPDPKSRSDCPAPTAWNRTQSLPAGPADFVTRRDGDQMMLDEIRGVLAAHETTSPAQRSASPSALSEAESEEEDDSKIDIKTKAYRSKRNALKQRLREAQLVHHRVKFLQGDVCHMLGPSHLDAENAAMKRPKTEKDARESMKLLEDSGARSEWRGQLTGLLMTGLTPDEQADGQEYQRTLDDQGEAEIYLTNYTALLADYREKEKKLRETKAAMKATARDENEKTPEVATGIELQPEHEVLHTELASQRKRRYRLSGSAIRVYT</sequence>
<reference evidence="6" key="1">
    <citation type="submission" date="2023-11" db="EMBL/GenBank/DDBJ databases">
        <authorList>
            <person name="De Vega J J."/>
            <person name="De Vega J J."/>
        </authorList>
    </citation>
    <scope>NUCLEOTIDE SEQUENCE</scope>
</reference>
<dbReference type="GO" id="GO:0061630">
    <property type="term" value="F:ubiquitin protein ligase activity"/>
    <property type="evidence" value="ECO:0007669"/>
    <property type="project" value="TreeGrafter"/>
</dbReference>
<evidence type="ECO:0000313" key="7">
    <source>
        <dbReference type="Proteomes" id="UP001295794"/>
    </source>
</evidence>
<dbReference type="InterPro" id="IPR052583">
    <property type="entry name" value="ATP-helicase/E3_Ub-Ligase"/>
</dbReference>
<dbReference type="GO" id="GO:0000209">
    <property type="term" value="P:protein polyubiquitination"/>
    <property type="evidence" value="ECO:0007669"/>
    <property type="project" value="TreeGrafter"/>
</dbReference>
<organism evidence="6 7">
    <name type="scientific">Mycena citricolor</name>
    <dbReference type="NCBI Taxonomy" id="2018698"/>
    <lineage>
        <taxon>Eukaryota</taxon>
        <taxon>Fungi</taxon>
        <taxon>Dikarya</taxon>
        <taxon>Basidiomycota</taxon>
        <taxon>Agaricomycotina</taxon>
        <taxon>Agaricomycetes</taxon>
        <taxon>Agaricomycetidae</taxon>
        <taxon>Agaricales</taxon>
        <taxon>Marasmiineae</taxon>
        <taxon>Mycenaceae</taxon>
        <taxon>Mycena</taxon>
    </lineage>
</organism>
<dbReference type="AlphaFoldDB" id="A0AAD2H3Z3"/>
<dbReference type="GO" id="GO:0005524">
    <property type="term" value="F:ATP binding"/>
    <property type="evidence" value="ECO:0007669"/>
    <property type="project" value="InterPro"/>
</dbReference>
<dbReference type="GO" id="GO:0006974">
    <property type="term" value="P:DNA damage response"/>
    <property type="evidence" value="ECO:0007669"/>
    <property type="project" value="TreeGrafter"/>
</dbReference>
<dbReference type="PANTHER" id="PTHR45865">
    <property type="entry name" value="E3 UBIQUITIN-PROTEIN LIGASE SHPRH FAMILY MEMBER"/>
    <property type="match status" value="1"/>
</dbReference>
<feature type="region of interest" description="Disordered" evidence="4">
    <location>
        <begin position="61"/>
        <end position="105"/>
    </location>
</feature>
<keyword evidence="1" id="KW-0547">Nucleotide-binding</keyword>
<dbReference type="SMART" id="SM00487">
    <property type="entry name" value="DEXDc"/>
    <property type="match status" value="1"/>
</dbReference>
<feature type="region of interest" description="Disordered" evidence="4">
    <location>
        <begin position="817"/>
        <end position="844"/>
    </location>
</feature>
<dbReference type="Gene3D" id="3.40.50.10810">
    <property type="entry name" value="Tandem AAA-ATPase domain"/>
    <property type="match status" value="1"/>
</dbReference>
<keyword evidence="2" id="KW-0067">ATP-binding</keyword>
<keyword evidence="7" id="KW-1185">Reference proteome</keyword>
<protein>
    <recommendedName>
        <fullName evidence="5">Helicase ATP-binding domain-containing protein</fullName>
    </recommendedName>
</protein>
<dbReference type="InterPro" id="IPR038718">
    <property type="entry name" value="SNF2-like_sf"/>
</dbReference>
<feature type="region of interest" description="Disordered" evidence="4">
    <location>
        <begin position="865"/>
        <end position="894"/>
    </location>
</feature>
<proteinExistence type="predicted"/>
<keyword evidence="3" id="KW-0175">Coiled coil</keyword>
<dbReference type="Pfam" id="PF00176">
    <property type="entry name" value="SNF2-rel_dom"/>
    <property type="match status" value="1"/>
</dbReference>
<comment type="caution">
    <text evidence="6">The sequence shown here is derived from an EMBL/GenBank/DDBJ whole genome shotgun (WGS) entry which is preliminary data.</text>
</comment>
<dbReference type="EMBL" id="CAVNYO010000134">
    <property type="protein sequence ID" value="CAK5267784.1"/>
    <property type="molecule type" value="Genomic_DNA"/>
</dbReference>